<dbReference type="InterPro" id="IPR013685">
    <property type="entry name" value="POTRA_FtsQ_type"/>
</dbReference>
<keyword evidence="2" id="KW-1003">Cell membrane</keyword>
<accession>A0ABY7JW70</accession>
<sequence>MSLTALRGERSEQRSTGGTLPHRRLILAAFALFVVAAVLTWLVAFSSVLGVRTVTVRGTHALTAEQVRAAARIAHGTPLVRLDKAAVLHRVEALPDVASATVTTSFPSTVVITVTERVAVGYVRSGGAVRLVDRTGDQYRSAPSAPKQLPRFVVSAGPNARATGAAVATVAAALPEQVRRAVDSIQALDPDAITLLLADGRVVRWGSADHSTDKARILPALLRRDGTQFDVTDPDLPFAR</sequence>
<dbReference type="Pfam" id="PF08478">
    <property type="entry name" value="POTRA_1"/>
    <property type="match status" value="1"/>
</dbReference>
<dbReference type="EMBL" id="CP097463">
    <property type="protein sequence ID" value="WAX56802.1"/>
    <property type="molecule type" value="Genomic_DNA"/>
</dbReference>
<evidence type="ECO:0000256" key="4">
    <source>
        <dbReference type="ARBA" id="ARBA00022692"/>
    </source>
</evidence>
<organism evidence="10 11">
    <name type="scientific">Jatrophihabitans cynanchi</name>
    <dbReference type="NCBI Taxonomy" id="2944128"/>
    <lineage>
        <taxon>Bacteria</taxon>
        <taxon>Bacillati</taxon>
        <taxon>Actinomycetota</taxon>
        <taxon>Actinomycetes</taxon>
        <taxon>Jatrophihabitantales</taxon>
        <taxon>Jatrophihabitantaceae</taxon>
        <taxon>Jatrophihabitans</taxon>
    </lineage>
</organism>
<feature type="transmembrane region" description="Helical" evidence="8">
    <location>
        <begin position="25"/>
        <end position="49"/>
    </location>
</feature>
<dbReference type="PANTHER" id="PTHR37820:SF1">
    <property type="entry name" value="CELL DIVISION PROTEIN FTSQ"/>
    <property type="match status" value="1"/>
</dbReference>
<dbReference type="PROSITE" id="PS51779">
    <property type="entry name" value="POTRA"/>
    <property type="match status" value="1"/>
</dbReference>
<dbReference type="RefSeq" id="WP_269443337.1">
    <property type="nucleotide sequence ID" value="NZ_CP097463.1"/>
</dbReference>
<dbReference type="Pfam" id="PF03799">
    <property type="entry name" value="FtsQ_DivIB_C"/>
    <property type="match status" value="1"/>
</dbReference>
<proteinExistence type="predicted"/>
<dbReference type="InterPro" id="IPR005548">
    <property type="entry name" value="Cell_div_FtsQ/DivIB_C"/>
</dbReference>
<evidence type="ECO:0000313" key="11">
    <source>
        <dbReference type="Proteomes" id="UP001164693"/>
    </source>
</evidence>
<evidence type="ECO:0000313" key="10">
    <source>
        <dbReference type="EMBL" id="WAX56802.1"/>
    </source>
</evidence>
<keyword evidence="11" id="KW-1185">Reference proteome</keyword>
<comment type="subcellular location">
    <subcellularLocation>
        <location evidence="1">Membrane</location>
    </subcellularLocation>
</comment>
<keyword evidence="5 8" id="KW-1133">Transmembrane helix</keyword>
<evidence type="ECO:0000256" key="2">
    <source>
        <dbReference type="ARBA" id="ARBA00022475"/>
    </source>
</evidence>
<evidence type="ECO:0000256" key="5">
    <source>
        <dbReference type="ARBA" id="ARBA00022989"/>
    </source>
</evidence>
<evidence type="ECO:0000256" key="7">
    <source>
        <dbReference type="ARBA" id="ARBA00023306"/>
    </source>
</evidence>
<dbReference type="PANTHER" id="PTHR37820">
    <property type="entry name" value="CELL DIVISION PROTEIN DIVIB"/>
    <property type="match status" value="1"/>
</dbReference>
<feature type="domain" description="POTRA" evidence="9">
    <location>
        <begin position="49"/>
        <end position="117"/>
    </location>
</feature>
<dbReference type="Proteomes" id="UP001164693">
    <property type="component" value="Chromosome"/>
</dbReference>
<gene>
    <name evidence="10" type="ORF">M6B22_20090</name>
</gene>
<protein>
    <submittedName>
        <fullName evidence="10">FtsQ-type POTRA domain-containing protein</fullName>
    </submittedName>
</protein>
<evidence type="ECO:0000259" key="9">
    <source>
        <dbReference type="PROSITE" id="PS51779"/>
    </source>
</evidence>
<evidence type="ECO:0000256" key="6">
    <source>
        <dbReference type="ARBA" id="ARBA00023136"/>
    </source>
</evidence>
<keyword evidence="3" id="KW-0132">Cell division</keyword>
<keyword evidence="7" id="KW-0131">Cell cycle</keyword>
<keyword evidence="4 8" id="KW-0812">Transmembrane</keyword>
<keyword evidence="6 8" id="KW-0472">Membrane</keyword>
<evidence type="ECO:0000256" key="8">
    <source>
        <dbReference type="SAM" id="Phobius"/>
    </source>
</evidence>
<reference evidence="10" key="1">
    <citation type="submission" date="2022-05" db="EMBL/GenBank/DDBJ databases">
        <title>Jatrophihabitans sp. SB3-54 whole genome sequence.</title>
        <authorList>
            <person name="Suh M.K."/>
            <person name="Eom M.K."/>
            <person name="Kim J.S."/>
            <person name="Kim H.S."/>
            <person name="Do H.E."/>
            <person name="Shin Y.K."/>
            <person name="Lee J.-S."/>
        </authorList>
    </citation>
    <scope>NUCLEOTIDE SEQUENCE</scope>
    <source>
        <strain evidence="10">SB3-54</strain>
    </source>
</reference>
<dbReference type="InterPro" id="IPR050487">
    <property type="entry name" value="FtsQ_DivIB"/>
</dbReference>
<evidence type="ECO:0000256" key="1">
    <source>
        <dbReference type="ARBA" id="ARBA00004370"/>
    </source>
</evidence>
<name>A0ABY7JW70_9ACTN</name>
<dbReference type="InterPro" id="IPR034746">
    <property type="entry name" value="POTRA"/>
</dbReference>
<evidence type="ECO:0000256" key="3">
    <source>
        <dbReference type="ARBA" id="ARBA00022618"/>
    </source>
</evidence>
<dbReference type="Gene3D" id="3.10.20.310">
    <property type="entry name" value="membrane protein fhac"/>
    <property type="match status" value="1"/>
</dbReference>